<dbReference type="EMBL" id="CAJNOJ010000639">
    <property type="protein sequence ID" value="CAF1501925.1"/>
    <property type="molecule type" value="Genomic_DNA"/>
</dbReference>
<dbReference type="AlphaFoldDB" id="A0A815TH24"/>
<keyword evidence="3" id="KW-0732">Signal</keyword>
<dbReference type="InterPro" id="IPR001258">
    <property type="entry name" value="NHL_repeat"/>
</dbReference>
<evidence type="ECO:0000313" key="4">
    <source>
        <dbReference type="EMBL" id="CAF1501925.1"/>
    </source>
</evidence>
<dbReference type="SUPFAM" id="SSF101898">
    <property type="entry name" value="NHL repeat"/>
    <property type="match status" value="1"/>
</dbReference>
<dbReference type="OrthoDB" id="654191at2759"/>
<dbReference type="CDD" id="cd05819">
    <property type="entry name" value="NHL"/>
    <property type="match status" value="1"/>
</dbReference>
<comment type="caution">
    <text evidence="4">The sequence shown here is derived from an EMBL/GenBank/DDBJ whole genome shotgun (WGS) entry which is preliminary data.</text>
</comment>
<sequence>MNIFSNMWKFHIFINILLIFINSISVTASKQLTFCPTAAWEENAITFANQSVFGKYPIAMFINTNNAIYVADGKGSQILIWDENSIMPTKTISGDFSSPNSMFVTQNGDIYIDDGEQNGRVQRWIASNETFVTIMNVNSPCYGLFVDTNNNLYCSMNLTHQVVKKSLDDPVMEPVRVAGTGEKGFQPNQLNRPYGIFVDVNFDLYVTDCGNDRVQLFVLGEANGITVADETSASQTFPLYCPRAVLLDAQKYLFIADAGNDRIVGEGAYGFRCLVGCYGRGSQMNQLNSPYSFTFDRFGNIFVADTGNSRIQKVLFVESSCGKLRIQYFK</sequence>
<dbReference type="Gene3D" id="2.120.10.30">
    <property type="entry name" value="TolB, C-terminal domain"/>
    <property type="match status" value="2"/>
</dbReference>
<feature type="chain" id="PRO_5032659520" evidence="3">
    <location>
        <begin position="30"/>
        <end position="330"/>
    </location>
</feature>
<protein>
    <submittedName>
        <fullName evidence="4">Uncharacterized protein</fullName>
    </submittedName>
</protein>
<dbReference type="PANTHER" id="PTHR24104:SF25">
    <property type="entry name" value="PROTEIN LIN-41"/>
    <property type="match status" value="1"/>
</dbReference>
<dbReference type="Proteomes" id="UP000663852">
    <property type="component" value="Unassembled WGS sequence"/>
</dbReference>
<evidence type="ECO:0000256" key="1">
    <source>
        <dbReference type="ARBA" id="ARBA00022737"/>
    </source>
</evidence>
<dbReference type="PROSITE" id="PS51125">
    <property type="entry name" value="NHL"/>
    <property type="match status" value="1"/>
</dbReference>
<dbReference type="InterPro" id="IPR050952">
    <property type="entry name" value="TRIM-NHL_E3_ligases"/>
</dbReference>
<proteinExistence type="predicted"/>
<dbReference type="PANTHER" id="PTHR24104">
    <property type="entry name" value="E3 UBIQUITIN-PROTEIN LIGASE NHLRC1-RELATED"/>
    <property type="match status" value="1"/>
</dbReference>
<feature type="signal peptide" evidence="3">
    <location>
        <begin position="1"/>
        <end position="29"/>
    </location>
</feature>
<dbReference type="GO" id="GO:0008270">
    <property type="term" value="F:zinc ion binding"/>
    <property type="evidence" value="ECO:0007669"/>
    <property type="project" value="UniProtKB-KW"/>
</dbReference>
<name>A0A815TH24_ADIRI</name>
<gene>
    <name evidence="4" type="ORF">EDS130_LOCUS42685</name>
</gene>
<keyword evidence="1" id="KW-0677">Repeat</keyword>
<evidence type="ECO:0000256" key="3">
    <source>
        <dbReference type="SAM" id="SignalP"/>
    </source>
</evidence>
<evidence type="ECO:0000313" key="5">
    <source>
        <dbReference type="Proteomes" id="UP000663852"/>
    </source>
</evidence>
<organism evidence="4 5">
    <name type="scientific">Adineta ricciae</name>
    <name type="common">Rotifer</name>
    <dbReference type="NCBI Taxonomy" id="249248"/>
    <lineage>
        <taxon>Eukaryota</taxon>
        <taxon>Metazoa</taxon>
        <taxon>Spiralia</taxon>
        <taxon>Gnathifera</taxon>
        <taxon>Rotifera</taxon>
        <taxon>Eurotatoria</taxon>
        <taxon>Bdelloidea</taxon>
        <taxon>Adinetida</taxon>
        <taxon>Adinetidae</taxon>
        <taxon>Adineta</taxon>
    </lineage>
</organism>
<reference evidence="4" key="1">
    <citation type="submission" date="2021-02" db="EMBL/GenBank/DDBJ databases">
        <authorList>
            <person name="Nowell W R."/>
        </authorList>
    </citation>
    <scope>NUCLEOTIDE SEQUENCE</scope>
</reference>
<evidence type="ECO:0000256" key="2">
    <source>
        <dbReference type="PROSITE-ProRule" id="PRU00504"/>
    </source>
</evidence>
<accession>A0A815TH24</accession>
<dbReference type="InterPro" id="IPR011042">
    <property type="entry name" value="6-blade_b-propeller_TolB-like"/>
</dbReference>
<feature type="repeat" description="NHL" evidence="2">
    <location>
        <begin position="181"/>
        <end position="220"/>
    </location>
</feature>